<dbReference type="InterPro" id="IPR011042">
    <property type="entry name" value="6-blade_b-propeller_TolB-like"/>
</dbReference>
<sequence>MPTKSGHRDVGQPSAWVVASIVAGFAAGSTVSDQVLHHTTEDGRLWDSIELPEQAQLLLPAATVVLPSVPPPEMANASTIFVPPGSSLQNLLGKPFHVFHEDFLSIIGQDPTLSLIADSGTDPRFHEAVVWYPPTDEVFFAQNAGAKAAGTGLNKSSVIQKISLPEAMAVSHLRSAVGQVQVTVVDFDPPVINPNGGTNYKGNMIFDGEGMGSDVPPALYLANPNPPYNTTRKEDILPSIFTANFHNAVNSANGHIYFTDVTYGYLQDFRPEPVLPNQVYKLDSVTKAVTAVADELINCNGEQIAAGTNRGNNLEWIGLTFSPDGKYAYVTDTGAAMAFYGYNQAKPSGIYRYTVAEDGTFEYKKLFAYSTSGIPDGVHCDSKGNVYAGCGDGVHVWNPSGVFLGKIFTGETAANFQIAGKGRVVICGETHLYYAQIAAEAAPIT</sequence>
<evidence type="ECO:0000313" key="2">
    <source>
        <dbReference type="EMBL" id="KFA60378.1"/>
    </source>
</evidence>
<protein>
    <recommendedName>
        <fullName evidence="1">SMP-30/Gluconolactonase/LRE-like region domain-containing protein</fullName>
    </recommendedName>
</protein>
<dbReference type="Proteomes" id="UP000028524">
    <property type="component" value="Unassembled WGS sequence"/>
</dbReference>
<organism evidence="2 3">
    <name type="scientific">Stachybotrys chlorohalonatus (strain IBT 40285)</name>
    <dbReference type="NCBI Taxonomy" id="1283841"/>
    <lineage>
        <taxon>Eukaryota</taxon>
        <taxon>Fungi</taxon>
        <taxon>Dikarya</taxon>
        <taxon>Ascomycota</taxon>
        <taxon>Pezizomycotina</taxon>
        <taxon>Sordariomycetes</taxon>
        <taxon>Hypocreomycetidae</taxon>
        <taxon>Hypocreales</taxon>
        <taxon>Stachybotryaceae</taxon>
        <taxon>Stachybotrys</taxon>
    </lineage>
</organism>
<dbReference type="HOGENOM" id="CLU_036110_1_2_1"/>
<dbReference type="PANTHER" id="PTHR47064:SF2">
    <property type="entry name" value="SMP-30_GLUCONOLACTONASE_LRE-LIKE REGION DOMAIN-CONTAINING PROTEIN-RELATED"/>
    <property type="match status" value="1"/>
</dbReference>
<dbReference type="STRING" id="1283841.A0A084Q8U3"/>
<evidence type="ECO:0000259" key="1">
    <source>
        <dbReference type="Pfam" id="PF08450"/>
    </source>
</evidence>
<dbReference type="AlphaFoldDB" id="A0A084Q8U3"/>
<gene>
    <name evidence="2" type="ORF">S40285_08851</name>
</gene>
<dbReference type="SUPFAM" id="SSF63829">
    <property type="entry name" value="Calcium-dependent phosphotriesterase"/>
    <property type="match status" value="1"/>
</dbReference>
<accession>A0A084Q8U3</accession>
<proteinExistence type="predicted"/>
<dbReference type="Gene3D" id="2.120.10.30">
    <property type="entry name" value="TolB, C-terminal domain"/>
    <property type="match status" value="1"/>
</dbReference>
<keyword evidence="3" id="KW-1185">Reference proteome</keyword>
<dbReference type="OrthoDB" id="423498at2759"/>
<evidence type="ECO:0000313" key="3">
    <source>
        <dbReference type="Proteomes" id="UP000028524"/>
    </source>
</evidence>
<name>A0A084Q8U3_STAC4</name>
<reference evidence="2 3" key="1">
    <citation type="journal article" date="2014" name="BMC Genomics">
        <title>Comparative genome sequencing reveals chemotype-specific gene clusters in the toxigenic black mold Stachybotrys.</title>
        <authorList>
            <person name="Semeiks J."/>
            <person name="Borek D."/>
            <person name="Otwinowski Z."/>
            <person name="Grishin N.V."/>
        </authorList>
    </citation>
    <scope>NUCLEOTIDE SEQUENCE [LARGE SCALE GENOMIC DNA]</scope>
    <source>
        <strain evidence="2 3">IBT 40285</strain>
    </source>
</reference>
<dbReference type="Pfam" id="PF08450">
    <property type="entry name" value="SGL"/>
    <property type="match status" value="1"/>
</dbReference>
<dbReference type="InterPro" id="IPR052988">
    <property type="entry name" value="Oryzine_lactonohydrolase"/>
</dbReference>
<dbReference type="InterPro" id="IPR013658">
    <property type="entry name" value="SGL"/>
</dbReference>
<dbReference type="OMA" id="RVYAGCG"/>
<dbReference type="EMBL" id="KL660931">
    <property type="protein sequence ID" value="KFA60378.1"/>
    <property type="molecule type" value="Genomic_DNA"/>
</dbReference>
<dbReference type="InParanoid" id="A0A084Q8U3"/>
<dbReference type="PANTHER" id="PTHR47064">
    <property type="entry name" value="PUTATIVE (AFU_ORTHOLOGUE AFUA_1G08990)-RELATED"/>
    <property type="match status" value="1"/>
</dbReference>
<feature type="domain" description="SMP-30/Gluconolactonase/LRE-like region" evidence="1">
    <location>
        <begin position="318"/>
        <end position="410"/>
    </location>
</feature>